<reference evidence="1 2" key="1">
    <citation type="submission" date="2024-02" db="EMBL/GenBank/DDBJ databases">
        <title>High-quality chromosome-scale genome assembly of Pensacola bahiagrass (Paspalum notatum Flugge var. saurae).</title>
        <authorList>
            <person name="Vega J.M."/>
            <person name="Podio M."/>
            <person name="Orjuela J."/>
            <person name="Siena L.A."/>
            <person name="Pessino S.C."/>
            <person name="Combes M.C."/>
            <person name="Mariac C."/>
            <person name="Albertini E."/>
            <person name="Pupilli F."/>
            <person name="Ortiz J.P.A."/>
            <person name="Leblanc O."/>
        </authorList>
    </citation>
    <scope>NUCLEOTIDE SEQUENCE [LARGE SCALE GENOMIC DNA]</scope>
    <source>
        <strain evidence="1">R1</strain>
        <tissue evidence="1">Leaf</tissue>
    </source>
</reference>
<name>A0AAQ3SQG9_PASNO</name>
<dbReference type="PANTHER" id="PTHR47150:SF7">
    <property type="entry name" value="NUCLEASE"/>
    <property type="match status" value="1"/>
</dbReference>
<dbReference type="Pfam" id="PF04827">
    <property type="entry name" value="Plant_tran"/>
    <property type="match status" value="1"/>
</dbReference>
<dbReference type="EMBL" id="CP144746">
    <property type="protein sequence ID" value="WVZ58639.1"/>
    <property type="molecule type" value="Genomic_DNA"/>
</dbReference>
<organism evidence="1 2">
    <name type="scientific">Paspalum notatum var. saurae</name>
    <dbReference type="NCBI Taxonomy" id="547442"/>
    <lineage>
        <taxon>Eukaryota</taxon>
        <taxon>Viridiplantae</taxon>
        <taxon>Streptophyta</taxon>
        <taxon>Embryophyta</taxon>
        <taxon>Tracheophyta</taxon>
        <taxon>Spermatophyta</taxon>
        <taxon>Magnoliopsida</taxon>
        <taxon>Liliopsida</taxon>
        <taxon>Poales</taxon>
        <taxon>Poaceae</taxon>
        <taxon>PACMAD clade</taxon>
        <taxon>Panicoideae</taxon>
        <taxon>Andropogonodae</taxon>
        <taxon>Paspaleae</taxon>
        <taxon>Paspalinae</taxon>
        <taxon>Paspalum</taxon>
    </lineage>
</organism>
<dbReference type="PANTHER" id="PTHR47150">
    <property type="entry name" value="OS12G0169200 PROTEIN"/>
    <property type="match status" value="1"/>
</dbReference>
<dbReference type="Proteomes" id="UP001341281">
    <property type="component" value="Chromosome 02"/>
</dbReference>
<evidence type="ECO:0000313" key="1">
    <source>
        <dbReference type="EMBL" id="WVZ58639.1"/>
    </source>
</evidence>
<keyword evidence="2" id="KW-1185">Reference proteome</keyword>
<dbReference type="AlphaFoldDB" id="A0AAQ3SQG9"/>
<evidence type="ECO:0000313" key="2">
    <source>
        <dbReference type="Proteomes" id="UP001341281"/>
    </source>
</evidence>
<sequence length="408" mass="46341">MSTELAVRVPYAAPLAPAGRGQRRLPCSNAMAFPYNSYMNAPYCFPLLEGPSDDELDTVVAAYATGVLPMPLPHNNKTCYSIPRVMVRRDINEAWLRLERDFFCANPVYLESYFRRMYRMSLRLFRCIDDAVTRFDDYFPLGINAAFKKGSHPYQKCLASLKILATGFTHFSIDREFSIARSVIDKSFKKFIRAVQWEKYPVAWQGEQIGHVEKPTLILEAVAGPNLWIWHTFFGMPSSMNDINVLHRSPVFDDIAAGTAPSVSYVVNGNQYDMGYYLADGIYLDWATLIKGVPVPMSFKKKLFTTMQSAYRKDVERAFGVLQVKFKIVKGPAQMMETRDLEYAMHCCLILQNMAAEDEEGQPLPHPVTLPMTQQLKFYHNITHLSSSSLQGTKKLSAKLPTSSCRKI</sequence>
<accession>A0AAQ3SQG9</accession>
<proteinExistence type="predicted"/>
<protein>
    <recommendedName>
        <fullName evidence="3">DDE Tnp4 domain-containing protein</fullName>
    </recommendedName>
</protein>
<evidence type="ECO:0008006" key="3">
    <source>
        <dbReference type="Google" id="ProtNLM"/>
    </source>
</evidence>
<dbReference type="InterPro" id="IPR006912">
    <property type="entry name" value="Harbinger_derived_prot"/>
</dbReference>
<gene>
    <name evidence="1" type="ORF">U9M48_008884</name>
</gene>